<dbReference type="RefSeq" id="WP_188983521.1">
    <property type="nucleotide sequence ID" value="NZ_BMPO01000005.1"/>
</dbReference>
<keyword evidence="1" id="KW-0732">Signal</keyword>
<reference evidence="3" key="2">
    <citation type="submission" date="2020-09" db="EMBL/GenBank/DDBJ databases">
        <authorList>
            <person name="Sun Q."/>
            <person name="Ohkuma M."/>
        </authorList>
    </citation>
    <scope>NUCLEOTIDE SEQUENCE</scope>
    <source>
        <strain evidence="3">JCM 30078</strain>
    </source>
</reference>
<evidence type="ECO:0000313" key="3">
    <source>
        <dbReference type="EMBL" id="GGJ97679.1"/>
    </source>
</evidence>
<dbReference type="InterPro" id="IPR025411">
    <property type="entry name" value="DUF4136"/>
</dbReference>
<dbReference type="Proteomes" id="UP000635983">
    <property type="component" value="Unassembled WGS sequence"/>
</dbReference>
<organism evidence="3 4">
    <name type="scientific">Pseudomonas matsuisoli</name>
    <dbReference type="NCBI Taxonomy" id="1515666"/>
    <lineage>
        <taxon>Bacteria</taxon>
        <taxon>Pseudomonadati</taxon>
        <taxon>Pseudomonadota</taxon>
        <taxon>Gammaproteobacteria</taxon>
        <taxon>Pseudomonadales</taxon>
        <taxon>Pseudomonadaceae</taxon>
        <taxon>Pseudomonas</taxon>
    </lineage>
</organism>
<accession>A0A917UY73</accession>
<sequence>MKALVSIGALLLLAGCQSSNPYTAQSTPIPPAPASAATHFDASAYPSAPVDYGRFQSWRWGANPVTAVEGGASDSLKDAVANSLEQRGLRPATGNSADLVVNASLRTERRLQQVHDRYDSYGGYGNYGDYYGGPYRGNRYGVGATIPITRTYEIEVGVLRMEFRDSAGQVVWNGSTELSMSGDQGERREALYTAARKVLENYPPR</sequence>
<gene>
    <name evidence="3" type="ORF">GCM10009304_24460</name>
</gene>
<proteinExistence type="predicted"/>
<name>A0A917UY73_9PSED</name>
<feature type="signal peptide" evidence="1">
    <location>
        <begin position="1"/>
        <end position="24"/>
    </location>
</feature>
<dbReference type="PROSITE" id="PS51257">
    <property type="entry name" value="PROKAR_LIPOPROTEIN"/>
    <property type="match status" value="1"/>
</dbReference>
<feature type="chain" id="PRO_5037846672" description="DUF4136 domain-containing protein" evidence="1">
    <location>
        <begin position="25"/>
        <end position="205"/>
    </location>
</feature>
<reference evidence="3" key="1">
    <citation type="journal article" date="2014" name="Int. J. Syst. Evol. Microbiol.">
        <title>Complete genome sequence of Corynebacterium casei LMG S-19264T (=DSM 44701T), isolated from a smear-ripened cheese.</title>
        <authorList>
            <consortium name="US DOE Joint Genome Institute (JGI-PGF)"/>
            <person name="Walter F."/>
            <person name="Albersmeier A."/>
            <person name="Kalinowski J."/>
            <person name="Ruckert C."/>
        </authorList>
    </citation>
    <scope>NUCLEOTIDE SEQUENCE</scope>
    <source>
        <strain evidence="3">JCM 30078</strain>
    </source>
</reference>
<keyword evidence="4" id="KW-1185">Reference proteome</keyword>
<feature type="domain" description="DUF4136" evidence="2">
    <location>
        <begin position="48"/>
        <end position="204"/>
    </location>
</feature>
<dbReference type="Pfam" id="PF13590">
    <property type="entry name" value="DUF4136"/>
    <property type="match status" value="1"/>
</dbReference>
<dbReference type="AlphaFoldDB" id="A0A917UY73"/>
<evidence type="ECO:0000313" key="4">
    <source>
        <dbReference type="Proteomes" id="UP000635983"/>
    </source>
</evidence>
<evidence type="ECO:0000259" key="2">
    <source>
        <dbReference type="Pfam" id="PF13590"/>
    </source>
</evidence>
<dbReference type="EMBL" id="BMPO01000005">
    <property type="protein sequence ID" value="GGJ97679.1"/>
    <property type="molecule type" value="Genomic_DNA"/>
</dbReference>
<comment type="caution">
    <text evidence="3">The sequence shown here is derived from an EMBL/GenBank/DDBJ whole genome shotgun (WGS) entry which is preliminary data.</text>
</comment>
<evidence type="ECO:0000256" key="1">
    <source>
        <dbReference type="SAM" id="SignalP"/>
    </source>
</evidence>
<dbReference type="Gene3D" id="3.30.160.670">
    <property type="match status" value="1"/>
</dbReference>
<protein>
    <recommendedName>
        <fullName evidence="2">DUF4136 domain-containing protein</fullName>
    </recommendedName>
</protein>